<dbReference type="Proteomes" id="UP000291144">
    <property type="component" value="Unassembled WGS sequence"/>
</dbReference>
<protein>
    <submittedName>
        <fullName evidence="1">Uncharacterized protein</fullName>
    </submittedName>
</protein>
<sequence>MHDGLPVLVPSSSAPFRRGCGIEQQPPVAPRWRLEPDGVGCLVTHVYDWREFTHLDMIDELPVVGADGLQESLDRLAAAICG</sequence>
<proteinExistence type="predicted"/>
<accession>A0A4R0K7R9</accession>
<dbReference type="OrthoDB" id="6624781at2"/>
<dbReference type="RefSeq" id="WP_131364012.1">
    <property type="nucleotide sequence ID" value="NZ_SJKB01000015.1"/>
</dbReference>
<dbReference type="EMBL" id="SJKB01000015">
    <property type="protein sequence ID" value="TCC55297.1"/>
    <property type="molecule type" value="Genomic_DNA"/>
</dbReference>
<comment type="caution">
    <text evidence="1">The sequence shown here is derived from an EMBL/GenBank/DDBJ whole genome shotgun (WGS) entry which is preliminary data.</text>
</comment>
<dbReference type="AlphaFoldDB" id="A0A4R0K7R9"/>
<gene>
    <name evidence="1" type="ORF">E0H73_35800</name>
</gene>
<evidence type="ECO:0000313" key="2">
    <source>
        <dbReference type="Proteomes" id="UP000291144"/>
    </source>
</evidence>
<keyword evidence="2" id="KW-1185">Reference proteome</keyword>
<evidence type="ECO:0000313" key="1">
    <source>
        <dbReference type="EMBL" id="TCC55297.1"/>
    </source>
</evidence>
<reference evidence="1 2" key="1">
    <citation type="submission" date="2019-02" db="EMBL/GenBank/DDBJ databases">
        <title>Kribbella capetownensis sp. nov. and Kribbella speibonae sp. nov., isolated from soil.</title>
        <authorList>
            <person name="Curtis S.M."/>
            <person name="Norton I."/>
            <person name="Everest G.J."/>
            <person name="Meyers P.R."/>
        </authorList>
    </citation>
    <scope>NUCLEOTIDE SEQUENCE [LARGE SCALE GENOMIC DNA]</scope>
    <source>
        <strain evidence="1 2">NRRL B-24813</strain>
    </source>
</reference>
<organism evidence="1 2">
    <name type="scientific">Kribbella pittospori</name>
    <dbReference type="NCBI Taxonomy" id="722689"/>
    <lineage>
        <taxon>Bacteria</taxon>
        <taxon>Bacillati</taxon>
        <taxon>Actinomycetota</taxon>
        <taxon>Actinomycetes</taxon>
        <taxon>Propionibacteriales</taxon>
        <taxon>Kribbellaceae</taxon>
        <taxon>Kribbella</taxon>
    </lineage>
</organism>
<name>A0A4R0K7R9_9ACTN</name>